<dbReference type="AlphaFoldDB" id="A0A928KVA6"/>
<evidence type="ECO:0000313" key="3">
    <source>
        <dbReference type="Proteomes" id="UP000754750"/>
    </source>
</evidence>
<gene>
    <name evidence="2" type="ORF">E7512_01650</name>
</gene>
<evidence type="ECO:0000256" key="1">
    <source>
        <dbReference type="SAM" id="Phobius"/>
    </source>
</evidence>
<proteinExistence type="predicted"/>
<comment type="caution">
    <text evidence="2">The sequence shown here is derived from an EMBL/GenBank/DDBJ whole genome shotgun (WGS) entry which is preliminary data.</text>
</comment>
<protein>
    <submittedName>
        <fullName evidence="2">Uncharacterized protein</fullName>
    </submittedName>
</protein>
<organism evidence="2 3">
    <name type="scientific">Faecalispora sporosphaeroides</name>
    <dbReference type="NCBI Taxonomy" id="1549"/>
    <lineage>
        <taxon>Bacteria</taxon>
        <taxon>Bacillati</taxon>
        <taxon>Bacillota</taxon>
        <taxon>Clostridia</taxon>
        <taxon>Eubacteriales</taxon>
        <taxon>Oscillospiraceae</taxon>
        <taxon>Faecalispora</taxon>
    </lineage>
</organism>
<dbReference type="Proteomes" id="UP000754750">
    <property type="component" value="Unassembled WGS sequence"/>
</dbReference>
<name>A0A928KVA6_9FIRM</name>
<feature type="transmembrane region" description="Helical" evidence="1">
    <location>
        <begin position="29"/>
        <end position="50"/>
    </location>
</feature>
<dbReference type="RefSeq" id="WP_020072792.1">
    <property type="nucleotide sequence ID" value="NZ_JBKWRC010000001.1"/>
</dbReference>
<keyword evidence="1" id="KW-0812">Transmembrane</keyword>
<reference evidence="2" key="1">
    <citation type="submission" date="2019-04" db="EMBL/GenBank/DDBJ databases">
        <title>Evolution of Biomass-Degrading Anaerobic Consortia Revealed by Metagenomics.</title>
        <authorList>
            <person name="Peng X."/>
        </authorList>
    </citation>
    <scope>NUCLEOTIDE SEQUENCE</scope>
    <source>
        <strain evidence="2">SIG551</strain>
    </source>
</reference>
<keyword evidence="1" id="KW-1133">Transmembrane helix</keyword>
<keyword evidence="1" id="KW-0472">Membrane</keyword>
<sequence>MFALVLLGYAFIVLIDTVPIYKDGTRREFWVSAGLLSVSLILALLLSLGIDLPSPADPLKEVITKIYGL</sequence>
<dbReference type="EMBL" id="SVNY01000001">
    <property type="protein sequence ID" value="MBE6832284.1"/>
    <property type="molecule type" value="Genomic_DNA"/>
</dbReference>
<evidence type="ECO:0000313" key="2">
    <source>
        <dbReference type="EMBL" id="MBE6832284.1"/>
    </source>
</evidence>
<accession>A0A928KVA6</accession>